<name>A0A645J0P7_9ZZZZ</name>
<dbReference type="PANTHER" id="PTHR41283:SF1">
    <property type="entry name" value="AMINOGLYCOSIDE PHOSPHOTRANSFERASE DOMAIN-CONTAINING PROTEIN"/>
    <property type="match status" value="1"/>
</dbReference>
<evidence type="ECO:0000313" key="1">
    <source>
        <dbReference type="EMBL" id="MPN57026.1"/>
    </source>
</evidence>
<dbReference type="SUPFAM" id="SSF56112">
    <property type="entry name" value="Protein kinase-like (PK-like)"/>
    <property type="match status" value="1"/>
</dbReference>
<dbReference type="EMBL" id="VSSQ01128075">
    <property type="protein sequence ID" value="MPN57026.1"/>
    <property type="molecule type" value="Genomic_DNA"/>
</dbReference>
<protein>
    <recommendedName>
        <fullName evidence="2">Aminoglycoside phosphotransferase domain-containing protein</fullName>
    </recommendedName>
</protein>
<comment type="caution">
    <text evidence="1">The sequence shown here is derived from an EMBL/GenBank/DDBJ whole genome shotgun (WGS) entry which is preliminary data.</text>
</comment>
<proteinExistence type="predicted"/>
<accession>A0A645J0P7</accession>
<dbReference type="AlphaFoldDB" id="A0A645J0P7"/>
<dbReference type="Gene3D" id="3.90.1200.10">
    <property type="match status" value="1"/>
</dbReference>
<sequence>MIERGRLVIIDFDRFDFGDPWEEFNRIVWCAQKSPWFASGMIDGYFDGIPPAVFWKLLALYISSNTLSSIFWAIPFGKSEINTMVNQAKNILEWYDYMRSYIPEWYVKP</sequence>
<reference evidence="1" key="1">
    <citation type="submission" date="2019-08" db="EMBL/GenBank/DDBJ databases">
        <authorList>
            <person name="Kucharzyk K."/>
            <person name="Murdoch R.W."/>
            <person name="Higgins S."/>
            <person name="Loffler F."/>
        </authorList>
    </citation>
    <scope>NUCLEOTIDE SEQUENCE</scope>
</reference>
<gene>
    <name evidence="1" type="ORF">SDC9_204720</name>
</gene>
<dbReference type="PANTHER" id="PTHR41283">
    <property type="entry name" value="AMINOGLYCOSIDE PHOSPHOTRANSFERASE"/>
    <property type="match status" value="1"/>
</dbReference>
<evidence type="ECO:0008006" key="2">
    <source>
        <dbReference type="Google" id="ProtNLM"/>
    </source>
</evidence>
<dbReference type="InterPro" id="IPR011009">
    <property type="entry name" value="Kinase-like_dom_sf"/>
</dbReference>
<organism evidence="1">
    <name type="scientific">bioreactor metagenome</name>
    <dbReference type="NCBI Taxonomy" id="1076179"/>
    <lineage>
        <taxon>unclassified sequences</taxon>
        <taxon>metagenomes</taxon>
        <taxon>ecological metagenomes</taxon>
    </lineage>
</organism>